<dbReference type="Pfam" id="PF13898">
    <property type="entry name" value="MINDY-3_4_CD"/>
    <property type="match status" value="1"/>
</dbReference>
<comment type="function">
    <text evidence="8">Probable hydrolase that can remove 'Lys-48'-linked conjugated ubiquitin from proteins.</text>
</comment>
<evidence type="ECO:0000256" key="5">
    <source>
        <dbReference type="ARBA" id="ARBA00022786"/>
    </source>
</evidence>
<evidence type="ECO:0000256" key="2">
    <source>
        <dbReference type="ARBA" id="ARBA00011074"/>
    </source>
</evidence>
<comment type="similarity">
    <text evidence="2">Belongs to the MINDY deubiquitinase family. FAM188 subfamily.</text>
</comment>
<evidence type="ECO:0000259" key="12">
    <source>
        <dbReference type="SMART" id="SM01174"/>
    </source>
</evidence>
<protein>
    <recommendedName>
        <fullName evidence="9">Probable ubiquitin carboxyl-terminal hydrolase MINDY-4</fullName>
        <ecNumber evidence="3">3.4.19.12</ecNumber>
    </recommendedName>
    <alternativeName>
        <fullName evidence="10">Probable deubiquitinating enzyme MINDY-4</fullName>
    </alternativeName>
</protein>
<feature type="compositionally biased region" description="Low complexity" evidence="11">
    <location>
        <begin position="399"/>
        <end position="409"/>
    </location>
</feature>
<sequence length="904" mass="94909">MSYQSSDIVEALVREYLVRAGCTSALEGFNREKPKHANSITKREVLRKSLGLDKAAAYYKKQNPTADGLPSTLEVWVIHQMAKFGATSDAVGPALLPAPRPAPGPVRPIPRGATEPDEVSVPMAVPGLPRRPSAGSGIAPVASQSPAASATASQGAVPTWRRRGLDALRKGSMRSRSKKVLLTPKLAAMAIPGVPHGASGNPLAPLTPNRSRRSLSRAPSAMPRLAPIPQIGAKASAPKLSHQSAALMHLPPLRGTVKHRPSSRANASPHLELQGQPHTHAISGTSGTAESCFHGHKSAGSSTNDNYSPHKAQTVSTSNSCGPALSTTTTSTPSTTTVSTAAAAATVSTPTSSASTTTATESDPRMARWTATASSSHEGPPARPMPLRQGFGFGEAVAPRQAAPTTARRISSTPSVENDSDGEPEVIHPGMSRASAGGVVRVSPQGPMQHSASASNVSLRASAPGLGLAAGSAPQVRSGSGATVAMSGGLTPLRAHVASRPDGGRLGMGVSRHRGEMVMEDVGDINFDDEDDGGAAAGVATMRISGPATRKPGTAISPDMMRQVKQLLWGAQGQPPPSWKQGFFFNRHPGLQFGLLQKQGGPCGVLAAVQALILAALHSPTAGFNTTPRGPEQQSALASAITESLWQARMGPTAALVLPEGEAGGAAGRLGYEQLCRAVAQHTATSKEALLDLVRSSLSVLMSEDGWGVVLLVMSLVISRGVDNVRADMDEPGNSLMGMHGYCTQELVNMIVLGVANSNVFDGNKHLDGSTMLKGISRRCRVGLLTLFEWYKYVEVGASLKNPTLPVWVICSESHFTVLFAQDSRALQNQLPFDLYYYDELANQESIIRLSLTRDPRGGWTARVGSSFNDRGKCEGQNIPLLECVIETRWPGVKVNWNGHEAIL</sequence>
<dbReference type="GO" id="GO:0004843">
    <property type="term" value="F:cysteine-type deubiquitinase activity"/>
    <property type="evidence" value="ECO:0007669"/>
    <property type="project" value="UniProtKB-EC"/>
</dbReference>
<feature type="domain" description="Deubiquitinating enzyme MINDY-3/4 conserved" evidence="12">
    <location>
        <begin position="565"/>
        <end position="899"/>
    </location>
</feature>
<dbReference type="AlphaFoldDB" id="A0A8J4BRJ2"/>
<comment type="catalytic activity">
    <reaction evidence="1">
        <text>Thiol-dependent hydrolysis of ester, thioester, amide, peptide and isopeptide bonds formed by the C-terminal Gly of ubiquitin (a 76-residue protein attached to proteins as an intracellular targeting signal).</text>
        <dbReference type="EC" id="3.4.19.12"/>
    </reaction>
</comment>
<evidence type="ECO:0000313" key="13">
    <source>
        <dbReference type="EMBL" id="GIL67923.1"/>
    </source>
</evidence>
<evidence type="ECO:0000256" key="10">
    <source>
        <dbReference type="ARBA" id="ARBA00041360"/>
    </source>
</evidence>
<feature type="compositionally biased region" description="Polar residues" evidence="11">
    <location>
        <begin position="299"/>
        <end position="321"/>
    </location>
</feature>
<evidence type="ECO:0000256" key="4">
    <source>
        <dbReference type="ARBA" id="ARBA00022670"/>
    </source>
</evidence>
<evidence type="ECO:0000256" key="6">
    <source>
        <dbReference type="ARBA" id="ARBA00022801"/>
    </source>
</evidence>
<reference evidence="13" key="1">
    <citation type="journal article" date="2021" name="Proc. Natl. Acad. Sci. U.S.A.">
        <title>Three genomes in the algal genus Volvox reveal the fate of a haploid sex-determining region after a transition to homothallism.</title>
        <authorList>
            <person name="Yamamoto K."/>
            <person name="Hamaji T."/>
            <person name="Kawai-Toyooka H."/>
            <person name="Matsuzaki R."/>
            <person name="Takahashi F."/>
            <person name="Nishimura Y."/>
            <person name="Kawachi M."/>
            <person name="Noguchi H."/>
            <person name="Minakuchi Y."/>
            <person name="Umen J.G."/>
            <person name="Toyoda A."/>
            <person name="Nozaki H."/>
        </authorList>
    </citation>
    <scope>NUCLEOTIDE SEQUENCE</scope>
    <source>
        <strain evidence="13">NIES-3780</strain>
    </source>
</reference>
<feature type="region of interest" description="Disordered" evidence="11">
    <location>
        <begin position="399"/>
        <end position="424"/>
    </location>
</feature>
<dbReference type="SMART" id="SM01174">
    <property type="entry name" value="DUF4205"/>
    <property type="match status" value="1"/>
</dbReference>
<feature type="region of interest" description="Disordered" evidence="11">
    <location>
        <begin position="192"/>
        <end position="220"/>
    </location>
</feature>
<feature type="compositionally biased region" description="Low complexity" evidence="11">
    <location>
        <begin position="326"/>
        <end position="360"/>
    </location>
</feature>
<dbReference type="Pfam" id="PF26038">
    <property type="entry name" value="Dimer_MINDY4_N"/>
    <property type="match status" value="1"/>
</dbReference>
<gene>
    <name evidence="13" type="ORF">Vafri_21194</name>
</gene>
<feature type="compositionally biased region" description="Low complexity" evidence="11">
    <location>
        <begin position="139"/>
        <end position="158"/>
    </location>
</feature>
<proteinExistence type="inferred from homology"/>
<feature type="region of interest" description="Disordered" evidence="11">
    <location>
        <begin position="131"/>
        <end position="177"/>
    </location>
</feature>
<dbReference type="EC" id="3.4.19.12" evidence="3"/>
<dbReference type="InterPro" id="IPR059022">
    <property type="entry name" value="MINDY4_N"/>
</dbReference>
<evidence type="ECO:0000256" key="9">
    <source>
        <dbReference type="ARBA" id="ARBA00039781"/>
    </source>
</evidence>
<comment type="caution">
    <text evidence="13">The sequence shown here is derived from an EMBL/GenBank/DDBJ whole genome shotgun (WGS) entry which is preliminary data.</text>
</comment>
<keyword evidence="6" id="KW-0378">Hydrolase</keyword>
<evidence type="ECO:0000256" key="1">
    <source>
        <dbReference type="ARBA" id="ARBA00000707"/>
    </source>
</evidence>
<evidence type="ECO:0000256" key="7">
    <source>
        <dbReference type="ARBA" id="ARBA00022807"/>
    </source>
</evidence>
<keyword evidence="7" id="KW-0788">Thiol protease</keyword>
<dbReference type="GO" id="GO:0006508">
    <property type="term" value="P:proteolysis"/>
    <property type="evidence" value="ECO:0007669"/>
    <property type="project" value="UniProtKB-KW"/>
</dbReference>
<dbReference type="PANTHER" id="PTHR12473">
    <property type="entry name" value="UBIQUITIN CARBOXYL-TERMINAL HYDROLASE MINDY-4-RELATED"/>
    <property type="match status" value="1"/>
</dbReference>
<dbReference type="EMBL" id="BNCO01000106">
    <property type="protein sequence ID" value="GIL67923.1"/>
    <property type="molecule type" value="Genomic_DNA"/>
</dbReference>
<keyword evidence="14" id="KW-1185">Reference proteome</keyword>
<evidence type="ECO:0000256" key="3">
    <source>
        <dbReference type="ARBA" id="ARBA00012759"/>
    </source>
</evidence>
<name>A0A8J4BRJ2_9CHLO</name>
<dbReference type="InterPro" id="IPR039785">
    <property type="entry name" value="MINY3/4"/>
</dbReference>
<accession>A0A8J4BRJ2</accession>
<keyword evidence="4" id="KW-0645">Protease</keyword>
<dbReference type="GO" id="GO:1990380">
    <property type="term" value="F:K48-linked deubiquitinase activity"/>
    <property type="evidence" value="ECO:0007669"/>
    <property type="project" value="InterPro"/>
</dbReference>
<evidence type="ECO:0000313" key="14">
    <source>
        <dbReference type="Proteomes" id="UP000747399"/>
    </source>
</evidence>
<evidence type="ECO:0000256" key="8">
    <source>
        <dbReference type="ARBA" id="ARBA00037630"/>
    </source>
</evidence>
<dbReference type="PANTHER" id="PTHR12473:SF8">
    <property type="entry name" value="UBIQUITIN CARBOXYL-TERMINAL HYDROLASE MINDY-4-RELATED"/>
    <property type="match status" value="1"/>
</dbReference>
<evidence type="ECO:0000256" key="11">
    <source>
        <dbReference type="SAM" id="MobiDB-lite"/>
    </source>
</evidence>
<keyword evidence="5" id="KW-0833">Ubl conjugation pathway</keyword>
<organism evidence="13 14">
    <name type="scientific">Volvox africanus</name>
    <dbReference type="NCBI Taxonomy" id="51714"/>
    <lineage>
        <taxon>Eukaryota</taxon>
        <taxon>Viridiplantae</taxon>
        <taxon>Chlorophyta</taxon>
        <taxon>core chlorophytes</taxon>
        <taxon>Chlorophyceae</taxon>
        <taxon>CS clade</taxon>
        <taxon>Chlamydomonadales</taxon>
        <taxon>Volvocaceae</taxon>
        <taxon>Volvox</taxon>
    </lineage>
</organism>
<dbReference type="InterPro" id="IPR025257">
    <property type="entry name" value="MINDY-3/4_CD"/>
</dbReference>
<dbReference type="Proteomes" id="UP000747399">
    <property type="component" value="Unassembled WGS sequence"/>
</dbReference>
<dbReference type="GO" id="GO:0071108">
    <property type="term" value="P:protein K48-linked deubiquitination"/>
    <property type="evidence" value="ECO:0007669"/>
    <property type="project" value="InterPro"/>
</dbReference>
<feature type="region of interest" description="Disordered" evidence="11">
    <location>
        <begin position="257"/>
        <end position="382"/>
    </location>
</feature>